<dbReference type="HAMAP" id="MF_01885">
    <property type="entry name" value="tRNA_methyltr_TrmL"/>
    <property type="match status" value="1"/>
</dbReference>
<keyword evidence="5" id="KW-0819">tRNA processing</keyword>
<dbReference type="PIRSF" id="PIRSF029256">
    <property type="entry name" value="SpoU_TrmH_prd"/>
    <property type="match status" value="1"/>
</dbReference>
<evidence type="ECO:0000256" key="4">
    <source>
        <dbReference type="ARBA" id="ARBA00022691"/>
    </source>
</evidence>
<dbReference type="Gene3D" id="3.40.1280.10">
    <property type="match status" value="1"/>
</dbReference>
<evidence type="ECO:0000256" key="5">
    <source>
        <dbReference type="ARBA" id="ARBA00022694"/>
    </source>
</evidence>
<dbReference type="InterPro" id="IPR029026">
    <property type="entry name" value="tRNA_m1G_MTases_N"/>
</dbReference>
<dbReference type="Pfam" id="PF00588">
    <property type="entry name" value="SpoU_methylase"/>
    <property type="match status" value="1"/>
</dbReference>
<dbReference type="EMBL" id="FPHG01000045">
    <property type="protein sequence ID" value="SFV60899.1"/>
    <property type="molecule type" value="Genomic_DNA"/>
</dbReference>
<evidence type="ECO:0000256" key="2">
    <source>
        <dbReference type="ARBA" id="ARBA00022603"/>
    </source>
</evidence>
<name>A0A1W1C557_9ZZZZ</name>
<dbReference type="PANTHER" id="PTHR42971">
    <property type="entry name" value="TRNA (CYTIDINE(34)-2'-O)-METHYLTRANSFERASE"/>
    <property type="match status" value="1"/>
</dbReference>
<keyword evidence="4" id="KW-0949">S-adenosyl-L-methionine</keyword>
<keyword evidence="2 7" id="KW-0489">Methyltransferase</keyword>
<feature type="domain" description="tRNA/rRNA methyltransferase SpoU type" evidence="6">
    <location>
        <begin position="2"/>
        <end position="142"/>
    </location>
</feature>
<dbReference type="EC" id="2.1.1.207" evidence="7"/>
<dbReference type="CDD" id="cd18094">
    <property type="entry name" value="SpoU-like_TrmL"/>
    <property type="match status" value="1"/>
</dbReference>
<evidence type="ECO:0000256" key="1">
    <source>
        <dbReference type="ARBA" id="ARBA00022490"/>
    </source>
</evidence>
<protein>
    <submittedName>
        <fullName evidence="7">tRNA (Cytidine(34)-2'-O)-methyltransferase</fullName>
        <ecNumber evidence="7">2.1.1.207</ecNumber>
    </submittedName>
</protein>
<dbReference type="GO" id="GO:0003723">
    <property type="term" value="F:RNA binding"/>
    <property type="evidence" value="ECO:0007669"/>
    <property type="project" value="InterPro"/>
</dbReference>
<gene>
    <name evidence="7" type="ORF">MNB_SV-9-607</name>
</gene>
<evidence type="ECO:0000256" key="3">
    <source>
        <dbReference type="ARBA" id="ARBA00022679"/>
    </source>
</evidence>
<dbReference type="InterPro" id="IPR001537">
    <property type="entry name" value="SpoU_MeTrfase"/>
</dbReference>
<dbReference type="InterPro" id="IPR029028">
    <property type="entry name" value="Alpha/beta_knot_MTases"/>
</dbReference>
<dbReference type="PANTHER" id="PTHR42971:SF1">
    <property type="entry name" value="TRNA (CYTIDINE(34)-2'-O)-METHYLTRANSFERASE"/>
    <property type="match status" value="1"/>
</dbReference>
<evidence type="ECO:0000313" key="7">
    <source>
        <dbReference type="EMBL" id="SFV60899.1"/>
    </source>
</evidence>
<dbReference type="InterPro" id="IPR016914">
    <property type="entry name" value="TrmL"/>
</dbReference>
<evidence type="ECO:0000259" key="6">
    <source>
        <dbReference type="Pfam" id="PF00588"/>
    </source>
</evidence>
<accession>A0A1W1C557</accession>
<dbReference type="GO" id="GO:0008173">
    <property type="term" value="F:RNA methyltransferase activity"/>
    <property type="evidence" value="ECO:0007669"/>
    <property type="project" value="InterPro"/>
</dbReference>
<reference evidence="7" key="1">
    <citation type="submission" date="2016-10" db="EMBL/GenBank/DDBJ databases">
        <authorList>
            <person name="de Groot N.N."/>
        </authorList>
    </citation>
    <scope>NUCLEOTIDE SEQUENCE</scope>
</reference>
<dbReference type="AlphaFoldDB" id="A0A1W1C557"/>
<dbReference type="GO" id="GO:0002130">
    <property type="term" value="P:wobble position ribose methylation"/>
    <property type="evidence" value="ECO:0007669"/>
    <property type="project" value="TreeGrafter"/>
</dbReference>
<organism evidence="7">
    <name type="scientific">hydrothermal vent metagenome</name>
    <dbReference type="NCBI Taxonomy" id="652676"/>
    <lineage>
        <taxon>unclassified sequences</taxon>
        <taxon>metagenomes</taxon>
        <taxon>ecological metagenomes</taxon>
    </lineage>
</organism>
<keyword evidence="3 7" id="KW-0808">Transferase</keyword>
<proteinExistence type="inferred from homology"/>
<dbReference type="SUPFAM" id="SSF75217">
    <property type="entry name" value="alpha/beta knot"/>
    <property type="match status" value="1"/>
</dbReference>
<keyword evidence="1" id="KW-0963">Cytoplasm</keyword>
<sequence length="167" mass="18654">MFNIVLVNPQIPPNTGTIGRLCVNLNATLHLIKPLGFDIDDKAVKRAGLDYWDKLNLYVWEDFDSFLAEHPIDNNTHLATTKTDKIYFNASFNRGDYILFGSETKGIDEKVLLDNPEKCITIPMGGAGRSLNLGVSVGIVTYEALRQNYEGFEKISISNKLEESVCP</sequence>